<evidence type="ECO:0000313" key="4">
    <source>
        <dbReference type="Proteomes" id="UP000438429"/>
    </source>
</evidence>
<name>A0A6A4S0T8_SCOMX</name>
<dbReference type="AlphaFoldDB" id="A0A6A4S0T8"/>
<evidence type="ECO:0008006" key="5">
    <source>
        <dbReference type="Google" id="ProtNLM"/>
    </source>
</evidence>
<reference evidence="3 4" key="1">
    <citation type="submission" date="2019-06" db="EMBL/GenBank/DDBJ databases">
        <title>Draft genomes of female and male turbot (Scophthalmus maximus).</title>
        <authorList>
            <person name="Xu H."/>
            <person name="Xu X.-W."/>
            <person name="Shao C."/>
            <person name="Chen S."/>
        </authorList>
    </citation>
    <scope>NUCLEOTIDE SEQUENCE [LARGE SCALE GENOMIC DNA]</scope>
    <source>
        <strain evidence="3">Ysfricsl-2016a</strain>
        <tissue evidence="3">Blood</tissue>
    </source>
</reference>
<keyword evidence="2" id="KW-0732">Signal</keyword>
<proteinExistence type="predicted"/>
<feature type="region of interest" description="Disordered" evidence="1">
    <location>
        <begin position="83"/>
        <end position="105"/>
    </location>
</feature>
<evidence type="ECO:0000313" key="3">
    <source>
        <dbReference type="EMBL" id="KAF0026139.1"/>
    </source>
</evidence>
<comment type="caution">
    <text evidence="3">The sequence shown here is derived from an EMBL/GenBank/DDBJ whole genome shotgun (WGS) entry which is preliminary data.</text>
</comment>
<sequence length="105" mass="12199">MAPPLLMLMLCVYCKDAHAIDADCYETLFYMLHIARRARKARFSEYTNQYPIMQLEKRVRYSTPLLFTNRTITSCNVGRNQMRETGIKAPSSSEATFYRSGNDDE</sequence>
<accession>A0A6A4S0T8</accession>
<feature type="chain" id="PRO_5025407533" description="Secreted protein" evidence="2">
    <location>
        <begin position="20"/>
        <end position="105"/>
    </location>
</feature>
<gene>
    <name evidence="3" type="ORF">F2P81_020876</name>
</gene>
<dbReference type="EMBL" id="VEVO01000019">
    <property type="protein sequence ID" value="KAF0026139.1"/>
    <property type="molecule type" value="Genomic_DNA"/>
</dbReference>
<organism evidence="3 4">
    <name type="scientific">Scophthalmus maximus</name>
    <name type="common">Turbot</name>
    <name type="synonym">Psetta maxima</name>
    <dbReference type="NCBI Taxonomy" id="52904"/>
    <lineage>
        <taxon>Eukaryota</taxon>
        <taxon>Metazoa</taxon>
        <taxon>Chordata</taxon>
        <taxon>Craniata</taxon>
        <taxon>Vertebrata</taxon>
        <taxon>Euteleostomi</taxon>
        <taxon>Actinopterygii</taxon>
        <taxon>Neopterygii</taxon>
        <taxon>Teleostei</taxon>
        <taxon>Neoteleostei</taxon>
        <taxon>Acanthomorphata</taxon>
        <taxon>Carangaria</taxon>
        <taxon>Pleuronectiformes</taxon>
        <taxon>Pleuronectoidei</taxon>
        <taxon>Scophthalmidae</taxon>
        <taxon>Scophthalmus</taxon>
    </lineage>
</organism>
<feature type="signal peptide" evidence="2">
    <location>
        <begin position="1"/>
        <end position="19"/>
    </location>
</feature>
<dbReference type="Proteomes" id="UP000438429">
    <property type="component" value="Unassembled WGS sequence"/>
</dbReference>
<evidence type="ECO:0000256" key="1">
    <source>
        <dbReference type="SAM" id="MobiDB-lite"/>
    </source>
</evidence>
<evidence type="ECO:0000256" key="2">
    <source>
        <dbReference type="SAM" id="SignalP"/>
    </source>
</evidence>
<protein>
    <recommendedName>
        <fullName evidence="5">Secreted protein</fullName>
    </recommendedName>
</protein>